<dbReference type="GO" id="GO:0016020">
    <property type="term" value="C:membrane"/>
    <property type="evidence" value="ECO:0007669"/>
    <property type="project" value="UniProtKB-SubCell"/>
</dbReference>
<feature type="transmembrane region" description="Helical" evidence="9">
    <location>
        <begin position="319"/>
        <end position="338"/>
    </location>
</feature>
<evidence type="ECO:0000256" key="5">
    <source>
        <dbReference type="ARBA" id="ARBA00022842"/>
    </source>
</evidence>
<dbReference type="Pfam" id="PF01769">
    <property type="entry name" value="MgtE"/>
    <property type="match status" value="1"/>
</dbReference>
<dbReference type="HOGENOM" id="CLU_059050_0_0_1"/>
<feature type="transmembrane region" description="Helical" evidence="9">
    <location>
        <begin position="47"/>
        <end position="74"/>
    </location>
</feature>
<feature type="transmembrane region" description="Helical" evidence="9">
    <location>
        <begin position="294"/>
        <end position="313"/>
    </location>
</feature>
<comment type="similarity">
    <text evidence="2">Belongs to the SLC41A transporter family.</text>
</comment>
<feature type="transmembrane region" description="Helical" evidence="9">
    <location>
        <begin position="194"/>
        <end position="216"/>
    </location>
</feature>
<dbReference type="SUPFAM" id="SSF161093">
    <property type="entry name" value="MgtE membrane domain-like"/>
    <property type="match status" value="2"/>
</dbReference>
<dbReference type="EMBL" id="ATCN01000215">
    <property type="protein sequence ID" value="EPR79516.1"/>
    <property type="molecule type" value="Genomic_DNA"/>
</dbReference>
<dbReference type="InterPro" id="IPR045349">
    <property type="entry name" value="SLC41A1-3"/>
</dbReference>
<evidence type="ECO:0000259" key="10">
    <source>
        <dbReference type="Pfam" id="PF01769"/>
    </source>
</evidence>
<evidence type="ECO:0000256" key="9">
    <source>
        <dbReference type="SAM" id="Phobius"/>
    </source>
</evidence>
<keyword evidence="12" id="KW-1185">Reference proteome</keyword>
<dbReference type="AlphaFoldDB" id="S7W9G5"/>
<keyword evidence="8 9" id="KW-0472">Membrane</keyword>
<protein>
    <recommendedName>
        <fullName evidence="10">SLC41A/MgtE integral membrane domain-containing protein</fullName>
    </recommendedName>
</protein>
<evidence type="ECO:0000256" key="7">
    <source>
        <dbReference type="ARBA" id="ARBA00023065"/>
    </source>
</evidence>
<name>S7W9G5_SPRLO</name>
<dbReference type="InParanoid" id="S7W9G5"/>
<feature type="transmembrane region" description="Helical" evidence="9">
    <location>
        <begin position="129"/>
        <end position="155"/>
    </location>
</feature>
<keyword evidence="6 9" id="KW-1133">Transmembrane helix</keyword>
<evidence type="ECO:0000313" key="11">
    <source>
        <dbReference type="EMBL" id="EPR79516.1"/>
    </source>
</evidence>
<evidence type="ECO:0000256" key="4">
    <source>
        <dbReference type="ARBA" id="ARBA00022692"/>
    </source>
</evidence>
<evidence type="ECO:0000313" key="12">
    <source>
        <dbReference type="Proteomes" id="UP000014978"/>
    </source>
</evidence>
<keyword evidence="5" id="KW-0460">Magnesium</keyword>
<keyword evidence="7" id="KW-0406">Ion transport</keyword>
<keyword evidence="3" id="KW-0813">Transport</keyword>
<dbReference type="InterPro" id="IPR006667">
    <property type="entry name" value="SLC41_membr_dom"/>
</dbReference>
<dbReference type="VEuPathDB" id="MicrosporidiaDB:SLOPH_1700"/>
<feature type="transmembrane region" description="Helical" evidence="9">
    <location>
        <begin position="16"/>
        <end position="35"/>
    </location>
</feature>
<dbReference type="OMA" id="NLEFCFQ"/>
<comment type="subcellular location">
    <subcellularLocation>
        <location evidence="1">Membrane</location>
        <topology evidence="1">Multi-pass membrane protein</topology>
    </subcellularLocation>
</comment>
<organism evidence="11 12">
    <name type="scientific">Spraguea lophii (strain 42_110)</name>
    <name type="common">Microsporidian parasite</name>
    <dbReference type="NCBI Taxonomy" id="1358809"/>
    <lineage>
        <taxon>Eukaryota</taxon>
        <taxon>Fungi</taxon>
        <taxon>Fungi incertae sedis</taxon>
        <taxon>Microsporidia</taxon>
        <taxon>Spragueidae</taxon>
        <taxon>Spraguea</taxon>
    </lineage>
</organism>
<dbReference type="PANTHER" id="PTHR16228:SF7">
    <property type="entry name" value="SLC41A_MGTE INTEGRAL MEMBRANE DOMAIN-CONTAINING PROTEIN"/>
    <property type="match status" value="1"/>
</dbReference>
<dbReference type="PANTHER" id="PTHR16228">
    <property type="entry name" value="DIVALENT CATION TRANSPORTER SOLUTE CARRIER FAMILY 41"/>
    <property type="match status" value="1"/>
</dbReference>
<dbReference type="Proteomes" id="UP000014978">
    <property type="component" value="Unassembled WGS sequence"/>
</dbReference>
<feature type="transmembrane region" description="Helical" evidence="9">
    <location>
        <begin position="252"/>
        <end position="274"/>
    </location>
</feature>
<comment type="caution">
    <text evidence="11">The sequence shown here is derived from an EMBL/GenBank/DDBJ whole genome shotgun (WGS) entry which is preliminary data.</text>
</comment>
<gene>
    <name evidence="11" type="ORF">SLOPH_1700</name>
</gene>
<evidence type="ECO:0000256" key="6">
    <source>
        <dbReference type="ARBA" id="ARBA00022989"/>
    </source>
</evidence>
<proteinExistence type="inferred from homology"/>
<evidence type="ECO:0000256" key="2">
    <source>
        <dbReference type="ARBA" id="ARBA00009749"/>
    </source>
</evidence>
<evidence type="ECO:0000256" key="1">
    <source>
        <dbReference type="ARBA" id="ARBA00004141"/>
    </source>
</evidence>
<keyword evidence="4 9" id="KW-0812">Transmembrane</keyword>
<feature type="transmembrane region" description="Helical" evidence="9">
    <location>
        <begin position="95"/>
        <end position="123"/>
    </location>
</feature>
<sequence>MSEISQRRRKLYNKSIIVQSIPSLIISLIGLMLVGQELENAITDKLFTVYPILLLETCILTFKGNIELIFSMNLSSMLQILSSFSEYSQYAIENGCLVIFQSTVIGISIGLIGASGCILIYGISLLYSLRVIIGCVITCLMSTVFVLLILVISLYLSHIFHVNSDNFILPLIAVFSDYLSTILLVYFLRVFYTQSLLICLLCIFFISLVLLLTGYISVKSKMRIPSQSWDILVITYLFSSIGGFAIEYFSKYYPILAGSSYVFCGISGSSSYIYLNRRITSLHSNSRLDKRATFISLLIISLVVSLFYIFIQFLFKSSYTIGFCMLYMIFFVIQTFILKEIIEMILKQFHSQIDMAGVYSIPLITSLSDFVGSLLLIATVKLLSIKL</sequence>
<reference evidence="12" key="1">
    <citation type="journal article" date="2013" name="PLoS Genet.">
        <title>The genome of Spraguea lophii and the basis of host-microsporidian interactions.</title>
        <authorList>
            <person name="Campbell S.E."/>
            <person name="Williams T.A."/>
            <person name="Yousuf A."/>
            <person name="Soanes D.M."/>
            <person name="Paszkiewicz K.H."/>
            <person name="Williams B.A.P."/>
        </authorList>
    </citation>
    <scope>NUCLEOTIDE SEQUENCE [LARGE SCALE GENOMIC DNA]</scope>
    <source>
        <strain evidence="12">42_110</strain>
    </source>
</reference>
<evidence type="ECO:0000256" key="3">
    <source>
        <dbReference type="ARBA" id="ARBA00022448"/>
    </source>
</evidence>
<accession>S7W9G5</accession>
<evidence type="ECO:0000256" key="8">
    <source>
        <dbReference type="ARBA" id="ARBA00023136"/>
    </source>
</evidence>
<dbReference type="OrthoDB" id="666972at2759"/>
<dbReference type="InterPro" id="IPR036739">
    <property type="entry name" value="SLC41_membr_dom_sf"/>
</dbReference>
<dbReference type="Gene3D" id="1.10.357.20">
    <property type="entry name" value="SLC41 divalent cation transporters, integral membrane domain"/>
    <property type="match status" value="2"/>
</dbReference>
<feature type="transmembrane region" description="Helical" evidence="9">
    <location>
        <begin position="167"/>
        <end position="188"/>
    </location>
</feature>
<feature type="transmembrane region" description="Helical" evidence="9">
    <location>
        <begin position="358"/>
        <end position="380"/>
    </location>
</feature>
<feature type="domain" description="SLC41A/MgtE integral membrane" evidence="10">
    <location>
        <begin position="58"/>
        <end position="186"/>
    </location>
</feature>
<dbReference type="GO" id="GO:0008324">
    <property type="term" value="F:monoatomic cation transmembrane transporter activity"/>
    <property type="evidence" value="ECO:0007669"/>
    <property type="project" value="InterPro"/>
</dbReference>